<reference evidence="1 2" key="1">
    <citation type="submission" date="2020-08" db="EMBL/GenBank/DDBJ databases">
        <title>Genome public.</title>
        <authorList>
            <person name="Liu C."/>
            <person name="Sun Q."/>
        </authorList>
    </citation>
    <scope>NUCLEOTIDE SEQUENCE [LARGE SCALE GENOMIC DNA]</scope>
    <source>
        <strain evidence="1 2">NSJ-37</strain>
    </source>
</reference>
<name>A0ABR7N1X0_9FIRM</name>
<proteinExistence type="predicted"/>
<evidence type="ECO:0000313" key="2">
    <source>
        <dbReference type="Proteomes" id="UP000606193"/>
    </source>
</evidence>
<comment type="caution">
    <text evidence="1">The sequence shown here is derived from an EMBL/GenBank/DDBJ whole genome shotgun (WGS) entry which is preliminary data.</text>
</comment>
<gene>
    <name evidence="1" type="ORF">H8704_06805</name>
</gene>
<evidence type="ECO:0000313" key="1">
    <source>
        <dbReference type="EMBL" id="MBC8562340.1"/>
    </source>
</evidence>
<protein>
    <submittedName>
        <fullName evidence="1">Uncharacterized protein</fullName>
    </submittedName>
</protein>
<dbReference type="EMBL" id="JACRSX010000006">
    <property type="protein sequence ID" value="MBC8562340.1"/>
    <property type="molecule type" value="Genomic_DNA"/>
</dbReference>
<dbReference type="Proteomes" id="UP000606193">
    <property type="component" value="Unassembled WGS sequence"/>
</dbReference>
<sequence>MLDCQDKIYSEEYEDYIVEYGNRPELVPEQYETECYQLVSSRFAIVYLEGAQVDSNRRNAELEIPRCFGLLSSAQMLEETGIAMARRQPRLELFGQGVMFGIIDTGAGVR</sequence>
<dbReference type="RefSeq" id="WP_249297763.1">
    <property type="nucleotide sequence ID" value="NZ_JACRSX010000006.1"/>
</dbReference>
<accession>A0ABR7N1X0</accession>
<organism evidence="1 2">
    <name type="scientific">Jutongia huaianensis</name>
    <dbReference type="NCBI Taxonomy" id="2763668"/>
    <lineage>
        <taxon>Bacteria</taxon>
        <taxon>Bacillati</taxon>
        <taxon>Bacillota</taxon>
        <taxon>Clostridia</taxon>
        <taxon>Lachnospirales</taxon>
        <taxon>Lachnospiraceae</taxon>
        <taxon>Jutongia</taxon>
    </lineage>
</organism>
<keyword evidence="2" id="KW-1185">Reference proteome</keyword>